<dbReference type="Proteomes" id="UP000233654">
    <property type="component" value="Unassembled WGS sequence"/>
</dbReference>
<dbReference type="InterPro" id="IPR013216">
    <property type="entry name" value="Methyltransf_11"/>
</dbReference>
<proteinExistence type="predicted"/>
<organism evidence="2 3">
    <name type="scientific">Candidatus Anoxymicrobium japonicum</name>
    <dbReference type="NCBI Taxonomy" id="2013648"/>
    <lineage>
        <taxon>Bacteria</taxon>
        <taxon>Bacillati</taxon>
        <taxon>Actinomycetota</taxon>
        <taxon>Candidatus Geothermincolia</taxon>
        <taxon>Candidatus Geothermincolales</taxon>
        <taxon>Candidatus Anoxymicrobiaceae</taxon>
        <taxon>Candidatus Anoxymicrobium</taxon>
    </lineage>
</organism>
<dbReference type="InterPro" id="IPR029063">
    <property type="entry name" value="SAM-dependent_MTases_sf"/>
</dbReference>
<evidence type="ECO:0000259" key="1">
    <source>
        <dbReference type="Pfam" id="PF08241"/>
    </source>
</evidence>
<dbReference type="Pfam" id="PF08241">
    <property type="entry name" value="Methyltransf_11"/>
    <property type="match status" value="1"/>
</dbReference>
<sequence length="251" mass="28985">MPLAGYLRRPIRIDNGDGAPRYPVKEALAKVRAVIFRGDKIECSCCGRSFSLFMFSPYMASLCPNCLSFERYRLLCRYLLDETNFGAREARLLDIAPTWAFQEFCRRHHRVSYLSIDIRSPLAMRHMDIRALDLPDDHFDILICYHVLEHIDDETKALGELLRVLKPGGRAVIQVPILVEKTVERFELTRAQAEHILKFPDHLRGYGKDFSGKLEAAGFAVEVVPFVKKFSRDEIKRYGLDPTEDLYVCRK</sequence>
<evidence type="ECO:0000313" key="2">
    <source>
        <dbReference type="EMBL" id="PKQ27640.1"/>
    </source>
</evidence>
<protein>
    <recommendedName>
        <fullName evidence="1">Methyltransferase type 11 domain-containing protein</fullName>
    </recommendedName>
</protein>
<dbReference type="EMBL" id="PHEX01000069">
    <property type="protein sequence ID" value="PKQ27640.1"/>
    <property type="molecule type" value="Genomic_DNA"/>
</dbReference>
<evidence type="ECO:0000313" key="3">
    <source>
        <dbReference type="Proteomes" id="UP000233654"/>
    </source>
</evidence>
<dbReference type="Gene3D" id="3.40.50.150">
    <property type="entry name" value="Vaccinia Virus protein VP39"/>
    <property type="match status" value="1"/>
</dbReference>
<name>A0A2N3G4I5_9ACTN</name>
<dbReference type="GO" id="GO:0008757">
    <property type="term" value="F:S-adenosylmethionine-dependent methyltransferase activity"/>
    <property type="evidence" value="ECO:0007669"/>
    <property type="project" value="InterPro"/>
</dbReference>
<comment type="caution">
    <text evidence="2">The sequence shown here is derived from an EMBL/GenBank/DDBJ whole genome shotgun (WGS) entry which is preliminary data.</text>
</comment>
<feature type="domain" description="Methyltransferase type 11" evidence="1">
    <location>
        <begin position="109"/>
        <end position="173"/>
    </location>
</feature>
<gene>
    <name evidence="2" type="ORF">CVT63_06895</name>
</gene>
<accession>A0A2N3G4I5</accession>
<dbReference type="SUPFAM" id="SSF53335">
    <property type="entry name" value="S-adenosyl-L-methionine-dependent methyltransferases"/>
    <property type="match status" value="1"/>
</dbReference>
<dbReference type="CDD" id="cd02440">
    <property type="entry name" value="AdoMet_MTases"/>
    <property type="match status" value="1"/>
</dbReference>
<dbReference type="AlphaFoldDB" id="A0A2N3G4I5"/>
<reference evidence="2 3" key="1">
    <citation type="journal article" date="2017" name="ISME J.">
        <title>Potential for microbial H2 and metal transformations associated with novel bacteria and archaea in deep terrestrial subsurface sediments.</title>
        <authorList>
            <person name="Hernsdorf A.W."/>
            <person name="Amano Y."/>
            <person name="Miyakawa K."/>
            <person name="Ise K."/>
            <person name="Suzuki Y."/>
            <person name="Anantharaman K."/>
            <person name="Probst A."/>
            <person name="Burstein D."/>
            <person name="Thomas B.C."/>
            <person name="Banfield J.F."/>
        </authorList>
    </citation>
    <scope>NUCLEOTIDE SEQUENCE [LARGE SCALE GENOMIC DNA]</scope>
    <source>
        <strain evidence="2">HGW-Actinobacteria-3</strain>
    </source>
</reference>